<accession>A0A8H3MB76</accession>
<keyword evidence="3" id="KW-0808">Transferase</keyword>
<comment type="caution">
    <text evidence="3">The sequence shown here is derived from an EMBL/GenBank/DDBJ whole genome shotgun (WGS) entry which is preliminary data.</text>
</comment>
<feature type="domain" description="Protein kinase" evidence="2">
    <location>
        <begin position="377"/>
        <end position="605"/>
    </location>
</feature>
<dbReference type="InterPro" id="IPR017441">
    <property type="entry name" value="Protein_kinase_ATP_BS"/>
</dbReference>
<dbReference type="Gene3D" id="1.10.150.50">
    <property type="entry name" value="Transcription Factor, Ets-1"/>
    <property type="match status" value="1"/>
</dbReference>
<organism evidence="3 4">
    <name type="scientific">Rhizophagus clarus</name>
    <dbReference type="NCBI Taxonomy" id="94130"/>
    <lineage>
        <taxon>Eukaryota</taxon>
        <taxon>Fungi</taxon>
        <taxon>Fungi incertae sedis</taxon>
        <taxon>Mucoromycota</taxon>
        <taxon>Glomeromycotina</taxon>
        <taxon>Glomeromycetes</taxon>
        <taxon>Glomerales</taxon>
        <taxon>Glomeraceae</taxon>
        <taxon>Rhizophagus</taxon>
    </lineage>
</organism>
<dbReference type="PROSITE" id="PS50011">
    <property type="entry name" value="PROTEIN_KINASE_DOM"/>
    <property type="match status" value="1"/>
</dbReference>
<dbReference type="GO" id="GO:0005524">
    <property type="term" value="F:ATP binding"/>
    <property type="evidence" value="ECO:0007669"/>
    <property type="project" value="UniProtKB-UniRule"/>
</dbReference>
<dbReference type="InterPro" id="IPR049229">
    <property type="entry name" value="DUF6826"/>
</dbReference>
<dbReference type="GO" id="GO:0005634">
    <property type="term" value="C:nucleus"/>
    <property type="evidence" value="ECO:0007669"/>
    <property type="project" value="TreeGrafter"/>
</dbReference>
<reference evidence="3" key="1">
    <citation type="submission" date="2019-10" db="EMBL/GenBank/DDBJ databases">
        <title>Conservation and host-specific expression of non-tandemly repeated heterogenous ribosome RNA gene in arbuscular mycorrhizal fungi.</title>
        <authorList>
            <person name="Maeda T."/>
            <person name="Kobayashi Y."/>
            <person name="Nakagawa T."/>
            <person name="Ezawa T."/>
            <person name="Yamaguchi K."/>
            <person name="Bino T."/>
            <person name="Nishimoto Y."/>
            <person name="Shigenobu S."/>
            <person name="Kawaguchi M."/>
        </authorList>
    </citation>
    <scope>NUCLEOTIDE SEQUENCE</scope>
    <source>
        <strain evidence="3">HR1</strain>
    </source>
</reference>
<dbReference type="OrthoDB" id="2353287at2759"/>
<dbReference type="AlphaFoldDB" id="A0A8H3MB76"/>
<feature type="binding site" evidence="1">
    <location>
        <position position="404"/>
    </location>
    <ligand>
        <name>ATP</name>
        <dbReference type="ChEBI" id="CHEBI:30616"/>
    </ligand>
</feature>
<dbReference type="GO" id="GO:0044773">
    <property type="term" value="P:mitotic DNA damage checkpoint signaling"/>
    <property type="evidence" value="ECO:0007669"/>
    <property type="project" value="TreeGrafter"/>
</dbReference>
<protein>
    <submittedName>
        <fullName evidence="3">Kinase-like domain-containing protein</fullName>
    </submittedName>
</protein>
<gene>
    <name evidence="3" type="ORF">RCL2_002904400</name>
</gene>
<keyword evidence="1" id="KW-0067">ATP-binding</keyword>
<keyword evidence="1" id="KW-0547">Nucleotide-binding</keyword>
<evidence type="ECO:0000259" key="2">
    <source>
        <dbReference type="PROSITE" id="PS50011"/>
    </source>
</evidence>
<dbReference type="PROSITE" id="PS00107">
    <property type="entry name" value="PROTEIN_KINASE_ATP"/>
    <property type="match status" value="1"/>
</dbReference>
<dbReference type="PANTHER" id="PTHR44167">
    <property type="entry name" value="OVARIAN-SPECIFIC SERINE/THREONINE-PROTEIN KINASE LOK-RELATED"/>
    <property type="match status" value="1"/>
</dbReference>
<dbReference type="SMART" id="SM00220">
    <property type="entry name" value="S_TKc"/>
    <property type="match status" value="1"/>
</dbReference>
<name>A0A8H3MB76_9GLOM</name>
<dbReference type="Pfam" id="PF00069">
    <property type="entry name" value="Pkinase"/>
    <property type="match status" value="1"/>
</dbReference>
<dbReference type="SUPFAM" id="SSF56112">
    <property type="entry name" value="Protein kinase-like (PK-like)"/>
    <property type="match status" value="1"/>
</dbReference>
<dbReference type="GO" id="GO:0004674">
    <property type="term" value="F:protein serine/threonine kinase activity"/>
    <property type="evidence" value="ECO:0007669"/>
    <property type="project" value="TreeGrafter"/>
</dbReference>
<evidence type="ECO:0000313" key="3">
    <source>
        <dbReference type="EMBL" id="GET02670.1"/>
    </source>
</evidence>
<dbReference type="InterPro" id="IPR011009">
    <property type="entry name" value="Kinase-like_dom_sf"/>
</dbReference>
<dbReference type="InterPro" id="IPR008266">
    <property type="entry name" value="Tyr_kinase_AS"/>
</dbReference>
<proteinExistence type="predicted"/>
<dbReference type="Proteomes" id="UP000615446">
    <property type="component" value="Unassembled WGS sequence"/>
</dbReference>
<keyword evidence="3" id="KW-0418">Kinase</keyword>
<evidence type="ECO:0000313" key="4">
    <source>
        <dbReference type="Proteomes" id="UP000615446"/>
    </source>
</evidence>
<dbReference type="InterPro" id="IPR013761">
    <property type="entry name" value="SAM/pointed_sf"/>
</dbReference>
<evidence type="ECO:0000256" key="1">
    <source>
        <dbReference type="PROSITE-ProRule" id="PRU10141"/>
    </source>
</evidence>
<dbReference type="EMBL" id="BLAL01000315">
    <property type="protein sequence ID" value="GET02670.1"/>
    <property type="molecule type" value="Genomic_DNA"/>
</dbReference>
<sequence>MSNIIDYNLSNLPTANVVKEWSRDNIKEFLQRNKTDLELEENDINVICGQKVTGKAFLRLTEELLTRNSGPFKLLFGPASAIADVVKQIIGGQPVAATYQFTSVESLSYGIGQMSMSGRLVSVDTPILSEIMQALKDNTEVMKRTLRILIRSENRENRELKLPSDKVYKRIAFEQVTYDHFLSETNSFLGSIPGNVASYIQNNPISEKTTEKEVQKWFKDVTTCLSSGQIVFRETNNTPYLNGYKPDFSIFNINDIPNDSYTVIAVQTILELKKHKRTIGFSDEEKGQLMDYLHILIEQQLLRRLFAVFLSDGIFLYVMAFDRNTNRHQECQTDFLTGIRLIHTLIYQNSGYTKICESTIIDFTKQISSTRTTMVKIRLKEFLGKGSSARVYKIDWECEPAAIKMSSNNLGYEANILKELSVHNFTNVPIILANNNNNLVIKPVCEYFNNNLNNFQAQHYMDLLNLLKRIHSFRVFHRDIRPSNIMLDTENNLLVLVDWGSAVHNPSDAPILYEGTTTYASPSILDNNFGNYIPKPSDDLHSFVRTVYIMRNPLKKPHLASSSAQAIKDYWNNELDGRALWKEMTNAAENNQVDLLEKICDIFET</sequence>
<dbReference type="Pfam" id="PF20713">
    <property type="entry name" value="DUF6826"/>
    <property type="match status" value="1"/>
</dbReference>
<dbReference type="PANTHER" id="PTHR44167:SF24">
    <property type="entry name" value="SERINE_THREONINE-PROTEIN KINASE CHK2"/>
    <property type="match status" value="1"/>
</dbReference>
<dbReference type="InterPro" id="IPR000719">
    <property type="entry name" value="Prot_kinase_dom"/>
</dbReference>
<dbReference type="Gene3D" id="1.10.510.10">
    <property type="entry name" value="Transferase(Phosphotransferase) domain 1"/>
    <property type="match status" value="1"/>
</dbReference>
<dbReference type="PROSITE" id="PS00109">
    <property type="entry name" value="PROTEIN_KINASE_TYR"/>
    <property type="match status" value="1"/>
</dbReference>